<evidence type="ECO:0000256" key="1">
    <source>
        <dbReference type="SAM" id="MobiDB-lite"/>
    </source>
</evidence>
<proteinExistence type="predicted"/>
<sequence>MQRIGERGVAHAGAMLMDRPVGAARQGQGVPRLGYNAGCCPRSDRSAMSVPGEQQPIGNQRLAPVQTTRAVVAAMRRSPALPIPRVLQSPVIGLAGASAMQPQRKKRKAENTITAATDGGPVPKWLASIASSKKQHLLECPAFPKSSAAVAAAKLDSNVSTVARLQQQHPHENHATACLQGAHQPRQGDGTTVVGAVPAPKVELKQMSQTRFASLYDMLQSVQDNKQEEQWRNSAAEEEQWRSSGGAVLRRSSGAEEEQWRRGGAVEEQWRSRGGAVEEQWRSSAAEEEQWKECMASQPVGAA</sequence>
<comment type="caution">
    <text evidence="2">The sequence shown here is derived from an EMBL/GenBank/DDBJ whole genome shotgun (WGS) entry which is preliminary data.</text>
</comment>
<name>A0A699ZGX4_HAELA</name>
<reference evidence="2 3" key="1">
    <citation type="submission" date="2020-02" db="EMBL/GenBank/DDBJ databases">
        <title>Draft genome sequence of Haematococcus lacustris strain NIES-144.</title>
        <authorList>
            <person name="Morimoto D."/>
            <person name="Nakagawa S."/>
            <person name="Yoshida T."/>
            <person name="Sawayama S."/>
        </authorList>
    </citation>
    <scope>NUCLEOTIDE SEQUENCE [LARGE SCALE GENOMIC DNA]</scope>
    <source>
        <strain evidence="2 3">NIES-144</strain>
    </source>
</reference>
<dbReference type="AlphaFoldDB" id="A0A699ZGX4"/>
<keyword evidence="3" id="KW-1185">Reference proteome</keyword>
<feature type="compositionally biased region" description="Basic and acidic residues" evidence="1">
    <location>
        <begin position="258"/>
        <end position="271"/>
    </location>
</feature>
<feature type="region of interest" description="Disordered" evidence="1">
    <location>
        <begin position="227"/>
        <end position="303"/>
    </location>
</feature>
<protein>
    <submittedName>
        <fullName evidence="2">Uncharacterized protein</fullName>
    </submittedName>
</protein>
<gene>
    <name evidence="2" type="ORF">HaLaN_15109</name>
</gene>
<dbReference type="Proteomes" id="UP000485058">
    <property type="component" value="Unassembled WGS sequence"/>
</dbReference>
<evidence type="ECO:0000313" key="3">
    <source>
        <dbReference type="Proteomes" id="UP000485058"/>
    </source>
</evidence>
<organism evidence="2 3">
    <name type="scientific">Haematococcus lacustris</name>
    <name type="common">Green alga</name>
    <name type="synonym">Haematococcus pluvialis</name>
    <dbReference type="NCBI Taxonomy" id="44745"/>
    <lineage>
        <taxon>Eukaryota</taxon>
        <taxon>Viridiplantae</taxon>
        <taxon>Chlorophyta</taxon>
        <taxon>core chlorophytes</taxon>
        <taxon>Chlorophyceae</taxon>
        <taxon>CS clade</taxon>
        <taxon>Chlamydomonadales</taxon>
        <taxon>Haematococcaceae</taxon>
        <taxon>Haematococcus</taxon>
    </lineage>
</organism>
<evidence type="ECO:0000313" key="2">
    <source>
        <dbReference type="EMBL" id="GFH18326.1"/>
    </source>
</evidence>
<dbReference type="EMBL" id="BLLF01001285">
    <property type="protein sequence ID" value="GFH18326.1"/>
    <property type="molecule type" value="Genomic_DNA"/>
</dbReference>
<accession>A0A699ZGX4</accession>